<dbReference type="Proteomes" id="UP000078003">
    <property type="component" value="Unassembled WGS sequence"/>
</dbReference>
<dbReference type="Pfam" id="PF09346">
    <property type="entry name" value="SMI1_KNR4"/>
    <property type="match status" value="1"/>
</dbReference>
<reference evidence="4 5" key="1">
    <citation type="submission" date="2016-05" db="EMBL/GenBank/DDBJ databases">
        <title>Draft genome of Corynebacterium afermentans subsp. afermentans LCDC 88199T.</title>
        <authorList>
            <person name="Bernier A.-M."/>
            <person name="Bernard K."/>
        </authorList>
    </citation>
    <scope>NUCLEOTIDE SEQUENCE [LARGE SCALE GENOMIC DNA]</scope>
    <source>
        <strain evidence="5">NML01-0328</strain>
        <strain evidence="4">NML04-0072</strain>
    </source>
</reference>
<dbReference type="AlphaFoldDB" id="A0A1A9RP13"/>
<dbReference type="EMBL" id="LXSG01000017">
    <property type="protein sequence ID" value="OAM21504.1"/>
    <property type="molecule type" value="Genomic_DNA"/>
</dbReference>
<organism evidence="3 4">
    <name type="scientific">Eikenella corrodens</name>
    <dbReference type="NCBI Taxonomy" id="539"/>
    <lineage>
        <taxon>Bacteria</taxon>
        <taxon>Pseudomonadati</taxon>
        <taxon>Pseudomonadota</taxon>
        <taxon>Betaproteobacteria</taxon>
        <taxon>Neisseriales</taxon>
        <taxon>Neisseriaceae</taxon>
        <taxon>Eikenella</taxon>
    </lineage>
</organism>
<evidence type="ECO:0000259" key="1">
    <source>
        <dbReference type="SMART" id="SM00860"/>
    </source>
</evidence>
<reference evidence="3" key="2">
    <citation type="submission" date="2016-05" db="EMBL/GenBank/DDBJ databases">
        <authorList>
            <person name="Lavstsen T."/>
            <person name="Jespersen J.S."/>
        </authorList>
    </citation>
    <scope>NUCLEOTIDE SEQUENCE</scope>
    <source>
        <strain evidence="2">NML01-0328</strain>
        <strain evidence="3">NML04-0072</strain>
    </source>
</reference>
<protein>
    <recommendedName>
        <fullName evidence="1">Knr4/Smi1-like domain-containing protein</fullName>
    </recommendedName>
</protein>
<dbReference type="STRING" id="539.A7P85_04635"/>
<comment type="caution">
    <text evidence="3">The sequence shown here is derived from an EMBL/GenBank/DDBJ whole genome shotgun (WGS) entry which is preliminary data.</text>
</comment>
<dbReference type="SMART" id="SM00860">
    <property type="entry name" value="SMI1_KNR4"/>
    <property type="match status" value="1"/>
</dbReference>
<evidence type="ECO:0000313" key="4">
    <source>
        <dbReference type="Proteomes" id="UP000077589"/>
    </source>
</evidence>
<dbReference type="InterPro" id="IPR018958">
    <property type="entry name" value="Knr4/Smi1-like_dom"/>
</dbReference>
<sequence length="160" mass="18797">MLEFHDCEKNISEQEIREVENKLGVFFPADFKAHYLKWNGGTPNKPIFENPNIDYDYIEIRDFIAVKYVRDFGDDPDFTLEGRAVNEWGKMEVPPDLIPYAFDWGGNYICLHKNSGRIYYYVRDVWSDNISTEANFAKNTILIADSFTEFLSYLHTDPEE</sequence>
<dbReference type="Gene3D" id="3.40.1580.10">
    <property type="entry name" value="SMI1/KNR4-like"/>
    <property type="match status" value="1"/>
</dbReference>
<dbReference type="Proteomes" id="UP000077589">
    <property type="component" value="Unassembled WGS sequence"/>
</dbReference>
<dbReference type="RefSeq" id="WP_049258145.1">
    <property type="nucleotide sequence ID" value="NZ_CAJPRZ010000014.1"/>
</dbReference>
<dbReference type="OrthoDB" id="9789567at2"/>
<dbReference type="EMBL" id="LXSF01000003">
    <property type="protein sequence ID" value="OAM17051.1"/>
    <property type="molecule type" value="Genomic_DNA"/>
</dbReference>
<evidence type="ECO:0000313" key="2">
    <source>
        <dbReference type="EMBL" id="OAM17051.1"/>
    </source>
</evidence>
<evidence type="ECO:0000313" key="3">
    <source>
        <dbReference type="EMBL" id="OAM21504.1"/>
    </source>
</evidence>
<accession>A0A1A9RP13</accession>
<gene>
    <name evidence="2" type="ORF">A7P85_04635</name>
    <name evidence="3" type="ORF">A7P90_02780</name>
</gene>
<feature type="domain" description="Knr4/Smi1-like" evidence="1">
    <location>
        <begin position="10"/>
        <end position="153"/>
    </location>
</feature>
<name>A0A1A9RP13_EIKCO</name>
<dbReference type="InterPro" id="IPR037883">
    <property type="entry name" value="Knr4/Smi1-like_sf"/>
</dbReference>
<dbReference type="SUPFAM" id="SSF160631">
    <property type="entry name" value="SMI1/KNR4-like"/>
    <property type="match status" value="1"/>
</dbReference>
<proteinExistence type="predicted"/>
<evidence type="ECO:0000313" key="5">
    <source>
        <dbReference type="Proteomes" id="UP000078003"/>
    </source>
</evidence>